<protein>
    <recommendedName>
        <fullName evidence="2">DUF2231 domain-containing protein</fullName>
    </recommendedName>
</protein>
<comment type="caution">
    <text evidence="3">The sequence shown here is derived from an EMBL/GenBank/DDBJ whole genome shotgun (WGS) entry which is preliminary data.</text>
</comment>
<dbReference type="OrthoDB" id="2580011at2759"/>
<dbReference type="EMBL" id="AMGV01000003">
    <property type="protein sequence ID" value="KEF59102.1"/>
    <property type="molecule type" value="Genomic_DNA"/>
</dbReference>
<dbReference type="AlphaFoldDB" id="A0A072PH70"/>
<keyword evidence="4" id="KW-1185">Reference proteome</keyword>
<evidence type="ECO:0000259" key="2">
    <source>
        <dbReference type="Pfam" id="PF09990"/>
    </source>
</evidence>
<dbReference type="Pfam" id="PF09990">
    <property type="entry name" value="DUF2231"/>
    <property type="match status" value="1"/>
</dbReference>
<proteinExistence type="predicted"/>
<evidence type="ECO:0000313" key="3">
    <source>
        <dbReference type="EMBL" id="KEF59102.1"/>
    </source>
</evidence>
<feature type="transmembrane region" description="Helical" evidence="1">
    <location>
        <begin position="131"/>
        <end position="150"/>
    </location>
</feature>
<dbReference type="GeneID" id="25278879"/>
<dbReference type="RefSeq" id="XP_013261692.1">
    <property type="nucleotide sequence ID" value="XM_013406238.1"/>
</dbReference>
<reference evidence="3 4" key="1">
    <citation type="submission" date="2013-03" db="EMBL/GenBank/DDBJ databases">
        <title>The Genome Sequence of Exophiala aquamarina CBS 119918.</title>
        <authorList>
            <consortium name="The Broad Institute Genomics Platform"/>
            <person name="Cuomo C."/>
            <person name="de Hoog S."/>
            <person name="Gorbushina A."/>
            <person name="Walker B."/>
            <person name="Young S.K."/>
            <person name="Zeng Q."/>
            <person name="Gargeya S."/>
            <person name="Fitzgerald M."/>
            <person name="Haas B."/>
            <person name="Abouelleil A."/>
            <person name="Allen A.W."/>
            <person name="Alvarado L."/>
            <person name="Arachchi H.M."/>
            <person name="Berlin A.M."/>
            <person name="Chapman S.B."/>
            <person name="Gainer-Dewar J."/>
            <person name="Goldberg J."/>
            <person name="Griggs A."/>
            <person name="Gujja S."/>
            <person name="Hansen M."/>
            <person name="Howarth C."/>
            <person name="Imamovic A."/>
            <person name="Ireland A."/>
            <person name="Larimer J."/>
            <person name="McCowan C."/>
            <person name="Murphy C."/>
            <person name="Pearson M."/>
            <person name="Poon T.W."/>
            <person name="Priest M."/>
            <person name="Roberts A."/>
            <person name="Saif S."/>
            <person name="Shea T."/>
            <person name="Sisk P."/>
            <person name="Sykes S."/>
            <person name="Wortman J."/>
            <person name="Nusbaum C."/>
            <person name="Birren B."/>
        </authorList>
    </citation>
    <scope>NUCLEOTIDE SEQUENCE [LARGE SCALE GENOMIC DNA]</scope>
    <source>
        <strain evidence="3 4">CBS 119918</strain>
    </source>
</reference>
<dbReference type="Proteomes" id="UP000027920">
    <property type="component" value="Unassembled WGS sequence"/>
</dbReference>
<feature type="domain" description="DUF2231" evidence="2">
    <location>
        <begin position="26"/>
        <end position="197"/>
    </location>
</feature>
<keyword evidence="1" id="KW-1133">Transmembrane helix</keyword>
<feature type="transmembrane region" description="Helical" evidence="1">
    <location>
        <begin position="170"/>
        <end position="192"/>
    </location>
</feature>
<dbReference type="HOGENOM" id="CLU_102285_0_0_1"/>
<gene>
    <name evidence="3" type="ORF">A1O9_03946</name>
</gene>
<evidence type="ECO:0000256" key="1">
    <source>
        <dbReference type="SAM" id="Phobius"/>
    </source>
</evidence>
<keyword evidence="1" id="KW-0812">Transmembrane</keyword>
<keyword evidence="1" id="KW-0472">Membrane</keyword>
<dbReference type="VEuPathDB" id="FungiDB:A1O9_03946"/>
<dbReference type="InterPro" id="IPR019251">
    <property type="entry name" value="DUF2231_TM"/>
</dbReference>
<organism evidence="3 4">
    <name type="scientific">Exophiala aquamarina CBS 119918</name>
    <dbReference type="NCBI Taxonomy" id="1182545"/>
    <lineage>
        <taxon>Eukaryota</taxon>
        <taxon>Fungi</taxon>
        <taxon>Dikarya</taxon>
        <taxon>Ascomycota</taxon>
        <taxon>Pezizomycotina</taxon>
        <taxon>Eurotiomycetes</taxon>
        <taxon>Chaetothyriomycetidae</taxon>
        <taxon>Chaetothyriales</taxon>
        <taxon>Herpotrichiellaceae</taxon>
        <taxon>Exophiala</taxon>
    </lineage>
</organism>
<evidence type="ECO:0000313" key="4">
    <source>
        <dbReference type="Proteomes" id="UP000027920"/>
    </source>
</evidence>
<sequence length="207" mass="22822">MAYNTHLQGKFAHKVGEPVPEFNTDHPIHPAIVHFPIAFNTLAWGLDILYALTTTWVQPEFLTSRFSSASTLLDISRLSYFLLCAGLVTTVPAIMSGNIQLVGMIKKNGGPWEKDAAGKAKDTMVPRIKATITHAVINDIVFVVNLYSWYIRKDKEGYTNVGHAPNQTNLIIAFVLLPFLMTSAKIGGTLTYNHGVGLNLGRKKIVE</sequence>
<feature type="transmembrane region" description="Helical" evidence="1">
    <location>
        <begin position="78"/>
        <end position="97"/>
    </location>
</feature>
<name>A0A072PH70_9EURO</name>
<accession>A0A072PH70</accession>